<keyword evidence="4 5" id="KW-0472">Membrane</keyword>
<feature type="signal peptide" evidence="6">
    <location>
        <begin position="1"/>
        <end position="21"/>
    </location>
</feature>
<evidence type="ECO:0000313" key="12">
    <source>
        <dbReference type="Proteomes" id="UP000264353"/>
    </source>
</evidence>
<dbReference type="eggNOG" id="KOG1558">
    <property type="taxonomic scope" value="Eukaryota"/>
</dbReference>
<sequence length="290" mass="30630">MCKPLTVVYLVALLFIVSAAAEEGNDCGVSAAAVNSATDLKYKIVAIFSTFIVGVFGVCLPIFGLDLDGIFYAFVRRFGAYVMGFSTVIYILPDAIDSLTSSCIGDFPMTGVVVAMAAAILTMIESMSFASAFMNRAQNGDDHKIGHKLVTQFLELGTVVHSLIIGIALGASPNLSTIKFLIPSITFHQLLQGIRRGGCISKAKFELKKTLIMVIVFSLTTPVGIGIGIGVAEIYYKSGPITLIVSGCLNAAAAGILSFVTAGNIGSNLKPHSTCHMLQALGFVLFLLML</sequence>
<evidence type="ECO:0000313" key="10">
    <source>
        <dbReference type="EnsemblPlants" id="Bra036826.1-P"/>
    </source>
</evidence>
<dbReference type="EMBL" id="LS974625">
    <property type="protein sequence ID" value="CAG7865178.1"/>
    <property type="molecule type" value="Genomic_DNA"/>
</dbReference>
<accession>M4F6W6</accession>
<dbReference type="GO" id="GO:0005886">
    <property type="term" value="C:plasma membrane"/>
    <property type="evidence" value="ECO:0000318"/>
    <property type="project" value="GO_Central"/>
</dbReference>
<dbReference type="InterPro" id="IPR003689">
    <property type="entry name" value="ZIP"/>
</dbReference>
<evidence type="ECO:0000256" key="3">
    <source>
        <dbReference type="ARBA" id="ARBA00022989"/>
    </source>
</evidence>
<feature type="transmembrane region" description="Helical" evidence="5">
    <location>
        <begin position="112"/>
        <end position="133"/>
    </location>
</feature>
<feature type="transmembrane region" description="Helical" evidence="5">
    <location>
        <begin position="243"/>
        <end position="265"/>
    </location>
</feature>
<dbReference type="Pfam" id="PF02535">
    <property type="entry name" value="Zip"/>
    <property type="match status" value="1"/>
</dbReference>
<dbReference type="Proteomes" id="UP000011750">
    <property type="component" value="Chromosome A09"/>
</dbReference>
<reference evidence="8 12" key="3">
    <citation type="submission" date="2018-06" db="EMBL/GenBank/DDBJ databases">
        <title>WGS assembly of Brassica rapa FPsc.</title>
        <authorList>
            <person name="Bowman J."/>
            <person name="Kohchi T."/>
            <person name="Yamato K."/>
            <person name="Jenkins J."/>
            <person name="Shu S."/>
            <person name="Ishizaki K."/>
            <person name="Yamaoka S."/>
            <person name="Nishihama R."/>
            <person name="Nakamura Y."/>
            <person name="Berger F."/>
            <person name="Adam C."/>
            <person name="Aki S."/>
            <person name="Althoff F."/>
            <person name="Araki T."/>
            <person name="Arteaga-Vazquez M."/>
            <person name="Balasubrmanian S."/>
            <person name="Bauer D."/>
            <person name="Boehm C."/>
            <person name="Briginshaw L."/>
            <person name="Caballero-Perez J."/>
            <person name="Catarino B."/>
            <person name="Chen F."/>
            <person name="Chiyoda S."/>
            <person name="Chovatia M."/>
            <person name="Davies K."/>
            <person name="Delmans M."/>
            <person name="Demura T."/>
            <person name="Dierschke T."/>
            <person name="Dolan L."/>
            <person name="Dorantes-Acosta A."/>
            <person name="Eklund D."/>
            <person name="Florent S."/>
            <person name="Flores-Sandoval E."/>
            <person name="Fujiyama A."/>
            <person name="Fukuzawa H."/>
            <person name="Galik B."/>
            <person name="Grimanelli D."/>
            <person name="Grimwood J."/>
            <person name="Grossniklaus U."/>
            <person name="Hamada T."/>
            <person name="Haseloff J."/>
            <person name="Hetherington A."/>
            <person name="Higo A."/>
            <person name="Hirakawa Y."/>
            <person name="Hundley H."/>
            <person name="Ikeda Y."/>
            <person name="Inoue K."/>
            <person name="Inoue S."/>
            <person name="Ishida S."/>
            <person name="Jia Q."/>
            <person name="Kakita M."/>
            <person name="Kanazawa T."/>
            <person name="Kawai Y."/>
            <person name="Kawashima T."/>
            <person name="Kennedy M."/>
            <person name="Kinose K."/>
            <person name="Kinoshita T."/>
            <person name="Kohara Y."/>
            <person name="Koide E."/>
            <person name="Komatsu K."/>
            <person name="Kopischke S."/>
            <person name="Kubo M."/>
            <person name="Kyozuka J."/>
            <person name="Lagercrantz U."/>
            <person name="Lin S."/>
            <person name="Lindquist E."/>
            <person name="Lipzen A."/>
            <person name="Lu C."/>
            <person name="Luna E."/>
            <person name="Martienssen R."/>
            <person name="Minamino N."/>
            <person name="Mizutani M."/>
            <person name="Mizutani M."/>
            <person name="Mochizuki N."/>
            <person name="Monte I."/>
            <person name="Mosher R."/>
            <person name="Nagasaki H."/>
            <person name="Nakagami H."/>
            <person name="Naramoto S."/>
            <person name="Nishitani K."/>
            <person name="Ohtani M."/>
            <person name="Okamoto T."/>
            <person name="Okumura M."/>
            <person name="Phillips J."/>
            <person name="Pollak B."/>
            <person name="Reinders A."/>
            <person name="Roevekamp M."/>
            <person name="Sano R."/>
            <person name="Sawa S."/>
            <person name="Schmid M."/>
            <person name="Shirakawa M."/>
            <person name="Solano R."/>
            <person name="Spunde A."/>
            <person name="Suetsugu N."/>
            <person name="Sugano S."/>
            <person name="Sugiyama A."/>
            <person name="Sun R."/>
            <person name="Suzuki Y."/>
            <person name="Takenaka M."/>
            <person name="Takezawa D."/>
            <person name="Tomogane H."/>
            <person name="Tsuzuki M."/>
            <person name="Ueda T."/>
            <person name="Umeda M."/>
            <person name="Ward J."/>
            <person name="Watanabe Y."/>
            <person name="Yazaki K."/>
            <person name="Yokoyama R."/>
            <person name="Yoshitake Y."/>
            <person name="Yotsui I."/>
            <person name="Zachgo S."/>
            <person name="Schmutz J."/>
        </authorList>
    </citation>
    <scope>NUCLEOTIDE SEQUENCE [LARGE SCALE GENOMIC DNA]</scope>
    <source>
        <strain evidence="12">cv. B-3</strain>
    </source>
</reference>
<dbReference type="HOGENOM" id="CLU_027089_3_0_1"/>
<reference evidence="10" key="5">
    <citation type="submission" date="2023-03" db="UniProtKB">
        <authorList>
            <consortium name="EnsemblPlants"/>
        </authorList>
    </citation>
    <scope>IDENTIFICATION</scope>
    <source>
        <strain evidence="10">cv. Chiifu-401-42</strain>
    </source>
</reference>
<keyword evidence="6" id="KW-0732">Signal</keyword>
<feature type="transmembrane region" description="Helical" evidence="5">
    <location>
        <begin position="70"/>
        <end position="92"/>
    </location>
</feature>
<dbReference type="Gramene" id="Bra036826.1">
    <property type="protein sequence ID" value="Bra036826.1-P"/>
    <property type="gene ID" value="Bra036826"/>
</dbReference>
<keyword evidence="3 5" id="KW-1133">Transmembrane helix</keyword>
<evidence type="ECO:0000313" key="7">
    <source>
        <dbReference type="EMBL" id="CAG7865178.1"/>
    </source>
</evidence>
<dbReference type="STRING" id="51351.M4F6W6"/>
<dbReference type="Proteomes" id="UP000694005">
    <property type="component" value="Chromosome A09"/>
</dbReference>
<evidence type="ECO:0000256" key="1">
    <source>
        <dbReference type="ARBA" id="ARBA00004141"/>
    </source>
</evidence>
<feature type="transmembrane region" description="Helical" evidence="5">
    <location>
        <begin position="44"/>
        <end position="63"/>
    </location>
</feature>
<dbReference type="EnsemblPlants" id="Bra036826.1">
    <property type="protein sequence ID" value="Bra036826.1-P"/>
    <property type="gene ID" value="Bra036826"/>
</dbReference>
<dbReference type="EMBL" id="LR031568">
    <property type="protein sequence ID" value="VDC62278.1"/>
    <property type="molecule type" value="Genomic_DNA"/>
</dbReference>
<dbReference type="GO" id="GO:0005385">
    <property type="term" value="F:zinc ion transmembrane transporter activity"/>
    <property type="evidence" value="ECO:0000318"/>
    <property type="project" value="GO_Central"/>
</dbReference>
<evidence type="ECO:0000313" key="9">
    <source>
        <dbReference type="EMBL" id="VDC62278.1"/>
    </source>
</evidence>
<dbReference type="GO" id="GO:0071577">
    <property type="term" value="P:zinc ion transmembrane transport"/>
    <property type="evidence" value="ECO:0000318"/>
    <property type="project" value="GO_Central"/>
</dbReference>
<feature type="transmembrane region" description="Helical" evidence="5">
    <location>
        <begin position="211"/>
        <end position="236"/>
    </location>
</feature>
<dbReference type="Gramene" id="A09p56450.2_BraZ1">
    <property type="protein sequence ID" value="A09p56450.2_BraZ1.CDS.1"/>
    <property type="gene ID" value="A09g56450.2_BraZ1"/>
</dbReference>
<reference evidence="11" key="1">
    <citation type="journal article" date="2011" name="Nat. Genet.">
        <title>The genome of the mesopolyploid crop species Brassica rapa.</title>
        <authorList>
            <consortium name="Brassica rapa Genome Sequencing Project Consortium"/>
            <person name="Wang X."/>
            <person name="Wang H."/>
            <person name="Wang J."/>
            <person name="Sun R."/>
            <person name="Wu J."/>
            <person name="Liu S."/>
            <person name="Bai Y."/>
            <person name="Mun J.H."/>
            <person name="Bancroft I."/>
            <person name="Cheng F."/>
            <person name="Huang S."/>
            <person name="Li X."/>
            <person name="Hua W."/>
            <person name="Wang J."/>
            <person name="Wang X."/>
            <person name="Freeling M."/>
            <person name="Pires J.C."/>
            <person name="Paterson A.H."/>
            <person name="Chalhoub B."/>
            <person name="Wang B."/>
            <person name="Hayward A."/>
            <person name="Sharpe A.G."/>
            <person name="Park B.S."/>
            <person name="Weisshaar B."/>
            <person name="Liu B."/>
            <person name="Li B."/>
            <person name="Liu B."/>
            <person name="Tong C."/>
            <person name="Song C."/>
            <person name="Duran C."/>
            <person name="Peng C."/>
            <person name="Geng C."/>
            <person name="Koh C."/>
            <person name="Lin C."/>
            <person name="Edwards D."/>
            <person name="Mu D."/>
            <person name="Shen D."/>
            <person name="Soumpourou E."/>
            <person name="Li F."/>
            <person name="Fraser F."/>
            <person name="Conant G."/>
            <person name="Lassalle G."/>
            <person name="King G.J."/>
            <person name="Bonnema G."/>
            <person name="Tang H."/>
            <person name="Wang H."/>
            <person name="Belcram H."/>
            <person name="Zhou H."/>
            <person name="Hirakawa H."/>
            <person name="Abe H."/>
            <person name="Guo H."/>
            <person name="Wang H."/>
            <person name="Jin H."/>
            <person name="Parkin I.A."/>
            <person name="Batley J."/>
            <person name="Kim J.S."/>
            <person name="Just J."/>
            <person name="Li J."/>
            <person name="Xu J."/>
            <person name="Deng J."/>
            <person name="Kim J.A."/>
            <person name="Li J."/>
            <person name="Yu J."/>
            <person name="Meng J."/>
            <person name="Wang J."/>
            <person name="Min J."/>
            <person name="Poulain J."/>
            <person name="Wang J."/>
            <person name="Hatakeyama K."/>
            <person name="Wu K."/>
            <person name="Wang L."/>
            <person name="Fang L."/>
            <person name="Trick M."/>
            <person name="Links M.G."/>
            <person name="Zhao M."/>
            <person name="Jin M."/>
            <person name="Ramchiary N."/>
            <person name="Drou N."/>
            <person name="Berkman P.J."/>
            <person name="Cai Q."/>
            <person name="Huang Q."/>
            <person name="Li R."/>
            <person name="Tabata S."/>
            <person name="Cheng S."/>
            <person name="Zhang S."/>
            <person name="Zhang S."/>
            <person name="Huang S."/>
            <person name="Sato S."/>
            <person name="Sun S."/>
            <person name="Kwon S.J."/>
            <person name="Choi S.R."/>
            <person name="Lee T.H."/>
            <person name="Fan W."/>
            <person name="Zhao X."/>
            <person name="Tan X."/>
            <person name="Xu X."/>
            <person name="Wang Y."/>
            <person name="Qiu Y."/>
            <person name="Yin Y."/>
            <person name="Li Y."/>
            <person name="Du Y."/>
            <person name="Liao Y."/>
            <person name="Lim Y."/>
            <person name="Narusaka Y."/>
            <person name="Wang Y."/>
            <person name="Wang Z."/>
            <person name="Li Z."/>
            <person name="Wang Z."/>
            <person name="Xiong Z."/>
            <person name="Zhang Z."/>
        </authorList>
    </citation>
    <scope>NUCLEOTIDE SEQUENCE [LARGE SCALE GENOMIC DNA]</scope>
    <source>
        <strain evidence="11">cv. Chiifu-401-42</strain>
    </source>
</reference>
<feature type="transmembrane region" description="Helical" evidence="5">
    <location>
        <begin position="153"/>
        <end position="171"/>
    </location>
</feature>
<dbReference type="PANTHER" id="PTHR11040:SF164">
    <property type="entry name" value="ZINC TRANSPORTER 12-RELATED"/>
    <property type="match status" value="1"/>
</dbReference>
<dbReference type="PANTHER" id="PTHR11040">
    <property type="entry name" value="ZINC/IRON TRANSPORTER"/>
    <property type="match status" value="1"/>
</dbReference>
<evidence type="ECO:0000313" key="8">
    <source>
        <dbReference type="EMBL" id="RID46818.1"/>
    </source>
</evidence>
<dbReference type="Proteomes" id="UP000264353">
    <property type="component" value="Chromosome A9"/>
</dbReference>
<dbReference type="SMR" id="A0A397Y233"/>
<gene>
    <name evidence="9" type="ORF">BRAA09T39889Z</name>
    <name evidence="7" type="ORF">BRAPAZ1V2_A09P56450.2</name>
    <name evidence="8" type="ORF">BRARA_I03458</name>
</gene>
<proteinExistence type="predicted"/>
<protein>
    <submittedName>
        <fullName evidence="8 10">Uncharacterized protein</fullName>
    </submittedName>
</protein>
<evidence type="ECO:0000256" key="2">
    <source>
        <dbReference type="ARBA" id="ARBA00022692"/>
    </source>
</evidence>
<dbReference type="AlphaFoldDB" id="A0A397Y233"/>
<reference evidence="9" key="4">
    <citation type="submission" date="2018-11" db="EMBL/GenBank/DDBJ databases">
        <authorList>
            <consortium name="Genoscope - CEA"/>
            <person name="William W."/>
        </authorList>
    </citation>
    <scope>NUCLEOTIDE SEQUENCE</scope>
</reference>
<reference evidence="11" key="2">
    <citation type="journal article" date="2018" name="Hortic Res">
        <title>Improved Brassica rapa reference genome by single-molecule sequencing and chromosome conformation capture technologies.</title>
        <authorList>
            <person name="Zhang L."/>
            <person name="Cai X."/>
            <person name="Wu J."/>
            <person name="Liu M."/>
            <person name="Grob S."/>
            <person name="Cheng F."/>
            <person name="Liang J."/>
            <person name="Cai C."/>
            <person name="Liu Z."/>
            <person name="Liu B."/>
            <person name="Wang F."/>
            <person name="Li S."/>
            <person name="Liu F."/>
            <person name="Li X."/>
            <person name="Cheng L."/>
            <person name="Yang W."/>
            <person name="Li M.H."/>
            <person name="Grossniklaus U."/>
            <person name="Zheng H."/>
            <person name="Wang X."/>
        </authorList>
    </citation>
    <scope>NUCLEOTIDE SEQUENCE [LARGE SCALE GENOMIC DNA]</scope>
    <source>
        <strain evidence="11">cv. Chiifu-401-42</strain>
    </source>
</reference>
<evidence type="ECO:0000256" key="4">
    <source>
        <dbReference type="ARBA" id="ARBA00023136"/>
    </source>
</evidence>
<organism evidence="8 12">
    <name type="scientific">Brassica campestris</name>
    <name type="common">Field mustard</name>
    <dbReference type="NCBI Taxonomy" id="3711"/>
    <lineage>
        <taxon>Eukaryota</taxon>
        <taxon>Viridiplantae</taxon>
        <taxon>Streptophyta</taxon>
        <taxon>Embryophyta</taxon>
        <taxon>Tracheophyta</taxon>
        <taxon>Spermatophyta</taxon>
        <taxon>Magnoliopsida</taxon>
        <taxon>eudicotyledons</taxon>
        <taxon>Gunneridae</taxon>
        <taxon>Pentapetalae</taxon>
        <taxon>rosids</taxon>
        <taxon>malvids</taxon>
        <taxon>Brassicales</taxon>
        <taxon>Brassicaceae</taxon>
        <taxon>Brassiceae</taxon>
        <taxon>Brassica</taxon>
    </lineage>
</organism>
<dbReference type="OrthoDB" id="1056670at2759"/>
<keyword evidence="2 5" id="KW-0812">Transmembrane</keyword>
<dbReference type="EMBL" id="CM010636">
    <property type="protein sequence ID" value="RID46818.1"/>
    <property type="molecule type" value="Genomic_DNA"/>
</dbReference>
<evidence type="ECO:0000256" key="5">
    <source>
        <dbReference type="SAM" id="Phobius"/>
    </source>
</evidence>
<comment type="subcellular location">
    <subcellularLocation>
        <location evidence="1">Membrane</location>
        <topology evidence="1">Multi-pass membrane protein</topology>
    </subcellularLocation>
</comment>
<evidence type="ECO:0000256" key="6">
    <source>
        <dbReference type="SAM" id="SignalP"/>
    </source>
</evidence>
<name>A0A397Y233_BRACM</name>
<keyword evidence="11" id="KW-1185">Reference proteome</keyword>
<accession>A0A397Y233</accession>
<evidence type="ECO:0000313" key="11">
    <source>
        <dbReference type="Proteomes" id="UP000011750"/>
    </source>
</evidence>
<feature type="chain" id="PRO_5042358713" evidence="6">
    <location>
        <begin position="22"/>
        <end position="290"/>
    </location>
</feature>